<evidence type="ECO:0000259" key="4">
    <source>
        <dbReference type="PROSITE" id="PS50076"/>
    </source>
</evidence>
<feature type="compositionally biased region" description="Basic residues" evidence="2">
    <location>
        <begin position="17"/>
        <end position="31"/>
    </location>
</feature>
<evidence type="ECO:0008006" key="7">
    <source>
        <dbReference type="Google" id="ProtNLM"/>
    </source>
</evidence>
<feature type="domain" description="WW" evidence="3">
    <location>
        <begin position="137"/>
        <end position="171"/>
    </location>
</feature>
<protein>
    <recommendedName>
        <fullName evidence="7">WW domain-containing protein</fullName>
    </recommendedName>
</protein>
<evidence type="ECO:0000259" key="3">
    <source>
        <dbReference type="PROSITE" id="PS50020"/>
    </source>
</evidence>
<evidence type="ECO:0000256" key="2">
    <source>
        <dbReference type="SAM" id="MobiDB-lite"/>
    </source>
</evidence>
<feature type="coiled-coil region" evidence="1">
    <location>
        <begin position="1578"/>
        <end position="1647"/>
    </location>
</feature>
<dbReference type="Gene3D" id="1.10.287.110">
    <property type="entry name" value="DnaJ domain"/>
    <property type="match status" value="1"/>
</dbReference>
<feature type="region of interest" description="Disordered" evidence="2">
    <location>
        <begin position="684"/>
        <end position="871"/>
    </location>
</feature>
<dbReference type="Pfam" id="PF00397">
    <property type="entry name" value="WW"/>
    <property type="match status" value="1"/>
</dbReference>
<feature type="compositionally biased region" description="Basic and acidic residues" evidence="2">
    <location>
        <begin position="743"/>
        <end position="753"/>
    </location>
</feature>
<dbReference type="SUPFAM" id="SSF51045">
    <property type="entry name" value="WW domain"/>
    <property type="match status" value="1"/>
</dbReference>
<dbReference type="PROSITE" id="PS50020">
    <property type="entry name" value="WW_DOMAIN_2"/>
    <property type="match status" value="1"/>
</dbReference>
<feature type="region of interest" description="Disordered" evidence="2">
    <location>
        <begin position="1829"/>
        <end position="1860"/>
    </location>
</feature>
<accession>A0ABD3R766</accession>
<feature type="compositionally biased region" description="Basic and acidic residues" evidence="2">
    <location>
        <begin position="7"/>
        <end position="16"/>
    </location>
</feature>
<dbReference type="EMBL" id="JALLPB020000476">
    <property type="protein sequence ID" value="KAL3808714.1"/>
    <property type="molecule type" value="Genomic_DNA"/>
</dbReference>
<feature type="region of interest" description="Disordered" evidence="2">
    <location>
        <begin position="118"/>
        <end position="141"/>
    </location>
</feature>
<evidence type="ECO:0000313" key="5">
    <source>
        <dbReference type="EMBL" id="KAL3808714.1"/>
    </source>
</evidence>
<feature type="compositionally biased region" description="Low complexity" evidence="2">
    <location>
        <begin position="577"/>
        <end position="590"/>
    </location>
</feature>
<feature type="region of interest" description="Disordered" evidence="2">
    <location>
        <begin position="450"/>
        <end position="476"/>
    </location>
</feature>
<dbReference type="CDD" id="cd06257">
    <property type="entry name" value="DnaJ"/>
    <property type="match status" value="1"/>
</dbReference>
<name>A0ABD3R766_9STRA</name>
<dbReference type="Proteomes" id="UP001530377">
    <property type="component" value="Unassembled WGS sequence"/>
</dbReference>
<feature type="coiled-coil region" evidence="1">
    <location>
        <begin position="1221"/>
        <end position="1266"/>
    </location>
</feature>
<dbReference type="PROSITE" id="PS01159">
    <property type="entry name" value="WW_DOMAIN_1"/>
    <property type="match status" value="1"/>
</dbReference>
<keyword evidence="1" id="KW-0175">Coiled coil</keyword>
<feature type="domain" description="J" evidence="4">
    <location>
        <begin position="265"/>
        <end position="329"/>
    </location>
</feature>
<feature type="compositionally biased region" description="Low complexity" evidence="2">
    <location>
        <begin position="490"/>
        <end position="506"/>
    </location>
</feature>
<feature type="compositionally biased region" description="Basic and acidic residues" evidence="2">
    <location>
        <begin position="511"/>
        <end position="559"/>
    </location>
</feature>
<dbReference type="CDD" id="cd00201">
    <property type="entry name" value="WW"/>
    <property type="match status" value="1"/>
</dbReference>
<dbReference type="PANTHER" id="PTHR23159:SF31">
    <property type="entry name" value="CENTROSOME-ASSOCIATED PROTEIN CEP250 ISOFORM X1"/>
    <property type="match status" value="1"/>
</dbReference>
<dbReference type="InterPro" id="IPR036020">
    <property type="entry name" value="WW_dom_sf"/>
</dbReference>
<gene>
    <name evidence="5" type="ORF">ACHAXA_003793</name>
</gene>
<dbReference type="PROSITE" id="PS50076">
    <property type="entry name" value="DNAJ_2"/>
    <property type="match status" value="1"/>
</dbReference>
<dbReference type="Gene3D" id="2.20.70.10">
    <property type="match status" value="1"/>
</dbReference>
<feature type="coiled-coil region" evidence="1">
    <location>
        <begin position="1295"/>
        <end position="1357"/>
    </location>
</feature>
<dbReference type="SMART" id="SM00456">
    <property type="entry name" value="WW"/>
    <property type="match status" value="1"/>
</dbReference>
<proteinExistence type="predicted"/>
<feature type="coiled-coil region" evidence="1">
    <location>
        <begin position="1154"/>
        <end position="1195"/>
    </location>
</feature>
<feature type="compositionally biased region" description="Polar residues" evidence="2">
    <location>
        <begin position="1844"/>
        <end position="1860"/>
    </location>
</feature>
<reference evidence="5 6" key="1">
    <citation type="submission" date="2024-10" db="EMBL/GenBank/DDBJ databases">
        <title>Updated reference genomes for cyclostephanoid diatoms.</title>
        <authorList>
            <person name="Roberts W.R."/>
            <person name="Alverson A.J."/>
        </authorList>
    </citation>
    <scope>NUCLEOTIDE SEQUENCE [LARGE SCALE GENOMIC DNA]</scope>
    <source>
        <strain evidence="5 6">AJA228-03</strain>
    </source>
</reference>
<evidence type="ECO:0000256" key="1">
    <source>
        <dbReference type="SAM" id="Coils"/>
    </source>
</evidence>
<dbReference type="InterPro" id="IPR036869">
    <property type="entry name" value="J_dom_sf"/>
</dbReference>
<dbReference type="InterPro" id="IPR001623">
    <property type="entry name" value="DnaJ_domain"/>
</dbReference>
<sequence>MTKSRRRGDDDHDADRRHRRRYHRGSRRHRGVNSDDSPRAKPPRGGCLLLMAAAMYSAFLYPPPASTAWSWTPSSSSSSSSSSLCGHLGGGLSRGRPHPAVVVSATSTAPSRLMANNAAFASGPSSSSSSSSEPPPLAVEGDWAAYPDEASGEVYYFNHDTGESSWDPPTPTFPVVVATSSSRGGGGSGGKFGGAPPGMEAAGNVGTETVSSTTTAPWGGDDGYDVAGPAMITDDDAPMRGDDPPPMGGSFGRRRQQQQWRRPPTFYETLRVSPMATRSQIKMAYQSLVRAFDQRNDGEGRRSREFNDVARAYMVLSDERTRERYDRQLKMEEAQRRMRYKMMEEERKWREEERISAMRMGVGMGMGMGMGMDDPEAMMRRQMEDDRMMAMRMDMGMGMGMGMGVDDANAMIRRQQVMGRVRPQEGNKFAKDAMYRNDNEALEEGVGTNRFDSRGWQKQPMGVGPPPLGEQSFGAPRSSEIDVGMIHQKMQMQAQEEADSMMAAMEAEQEEERRRTRRREKEERARELSALEEEQAARDARERNQREERRRASSERDVIQDQGRPGGAKSRQNAVVPQQQRRPMSQEQQPAIARTAGSPPAQDMNAMMANMKRNFSRSKIEEAARVKDQLSSLGGTAAPVNEQQTTSDVGRRRSLLFPGKGGIVVEDSPFVARDILLDQLLGRAGTADSGKPSFISWVEPDDERVGEVESPPSVGAGGGGVVDPVRSEPGGRVQPPPASTISGEREREQERLQNIKSRVGVGRRPLQQQPIMSSDQQKFGPSSTVQQPTKTSSKAREQERLQGMKARGFGGRGGQIPVGPSSAGAERTTLGTDDPFAKSSSKEREQRRLQNLKATGGGVVGQQPAGSKSADIRELEEWHRVELAELKREMEESAARRLEEEIVNIAKIHAAEIIKLRDDFEASRAEAMRGVQQQIANSSVARRQSATEVEAALQQLKLNQSAERDRMTEEIKLQLEKSYADKISKMEAAHKAEMNKIRSESGGDDEAMTRLQTEIEKLKVAHLSEVERMSTKHDRDMQQLRNELEAKSVDLTKAHQAEIQKLKQDQKASSVADTLKFQELAMDKLGARHRQEVQSMVAQHEGEMEKLRQALEDKSVQDAKVKVKAATKAIATQHRADMDKMAAQHRQEMQSVVQDELQKLKQQHAKEMEAALDEKRRLQQQAENVTRTIKIADQQGITMTKSERIELILQSFEGVYDPNLISQLRQDLKAQEMELSKQIAESAKKILALQSRIESSSNAEERLTNEIRTLTQWRQSAETELQRIKQGTAEKTAEVLNLNQSIQSMTKEILDLKAQLDRLTQARDSSNKEILELRKWKKNAEAERKRLEMDLQSKDSIISKLKYDFNERDEDVNILVPEVARLQELAATLEDLNAKRLKEFEGLKMEAERLKTEYERGSKSAADTAQSLKSQLSMEQLNNSKLIVMLQNDIKAKENEMSMLQSTAAERSKTIAAMKFKLETYRNESEKVIDDNKKKIESLTLDFENQLARGKAAHQAELSDLKKKLQSDMQRLQSELTSRSNMITDLKTKLDASFASNKQLAGEIVGFNTARRTSDLLLKQSSQNLDVTKQEVERLKRLIQETQQVDAYNTARIGVLERELADKSATLNRLEAEASQFASEREQLLDNLNQLKIWKDTAQATINSISNELALNATSSETTQRQEGKINEVIEKLSFIRIGLQQKDVQLNDVKASTDSLLKGQQGTVYSPGSAIQNRLPPAGTFTGTATSQGANVIGGEFNTRQKNVASVREKNFISNPRSLGGNVYPLRMESILPVVAPPRTATAKSKPSNTMSAYDAALSAMQKGRASTSAATSTSMSGGDAYQINQYSRGGNSTPEAQQNEYAKNQYRKAEKQLLLEAKTLAQTAARSFEEAQALKDGRDKVLYRETLARANEERVRVDHLLAAANEMKEKAAKGSIGP</sequence>
<evidence type="ECO:0000313" key="6">
    <source>
        <dbReference type="Proteomes" id="UP001530377"/>
    </source>
</evidence>
<feature type="compositionally biased region" description="Low complexity" evidence="2">
    <location>
        <begin position="122"/>
        <end position="132"/>
    </location>
</feature>
<keyword evidence="6" id="KW-1185">Reference proteome</keyword>
<dbReference type="Pfam" id="PF00226">
    <property type="entry name" value="DnaJ"/>
    <property type="match status" value="1"/>
</dbReference>
<feature type="coiled-coil region" evidence="1">
    <location>
        <begin position="1090"/>
        <end position="1117"/>
    </location>
</feature>
<comment type="caution">
    <text evidence="5">The sequence shown here is derived from an EMBL/GenBank/DDBJ whole genome shotgun (WGS) entry which is preliminary data.</text>
</comment>
<dbReference type="SUPFAM" id="SSF46565">
    <property type="entry name" value="Chaperone J-domain"/>
    <property type="match status" value="1"/>
</dbReference>
<feature type="region of interest" description="Disordered" evidence="2">
    <location>
        <begin position="1"/>
        <end position="43"/>
    </location>
</feature>
<feature type="region of interest" description="Disordered" evidence="2">
    <location>
        <begin position="490"/>
        <end position="603"/>
    </location>
</feature>
<dbReference type="InterPro" id="IPR001202">
    <property type="entry name" value="WW_dom"/>
</dbReference>
<dbReference type="PANTHER" id="PTHR23159">
    <property type="entry name" value="CENTROSOMAL PROTEIN 2"/>
    <property type="match status" value="1"/>
</dbReference>
<organism evidence="5 6">
    <name type="scientific">Cyclostephanos tholiformis</name>
    <dbReference type="NCBI Taxonomy" id="382380"/>
    <lineage>
        <taxon>Eukaryota</taxon>
        <taxon>Sar</taxon>
        <taxon>Stramenopiles</taxon>
        <taxon>Ochrophyta</taxon>
        <taxon>Bacillariophyta</taxon>
        <taxon>Coscinodiscophyceae</taxon>
        <taxon>Thalassiosirophycidae</taxon>
        <taxon>Stephanodiscales</taxon>
        <taxon>Stephanodiscaceae</taxon>
        <taxon>Cyclostephanos</taxon>
    </lineage>
</organism>
<feature type="compositionally biased region" description="Polar residues" evidence="2">
    <location>
        <begin position="766"/>
        <end position="792"/>
    </location>
</feature>
<feature type="coiled-coil region" evidence="1">
    <location>
        <begin position="1023"/>
        <end position="1057"/>
    </location>
</feature>